<sequence length="397" mass="41909">MNNNIIRICLAAALPAMLWSCSEKIDNSAFSDVLGKDYNQEILWDVDSLAFRKASWSTTDASYGAEIRQAQIKMLGGTQSVSYITYPSNMFITRIAAADNGLQSTSELAAGSKAVFAINGGPCDASGATSFVMIGNKVISEGSGSASGAGALAINETLDGSTIGIVQNASSSSLQTDYTSALIAGPVLVAGGKEQTFADTEENNTRQARSIIGTDDKGNYFMAVIDGGVTGQADGATMAEAAFIARIIGMQDAVCLSGGNASTLWSGTDGVVSHPSGNGSYDNTGEEGVANIVYVELNTPFAGGDGTKNDPYQIGTSRHIQNMSTVLEEGTAVYFELIDDIDMEGIDWIPLNYADPYMKIVHLDGNGHTIHNFFSSYASYPSFFGVLYGECRDIRFL</sequence>
<dbReference type="PANTHER" id="PTHR40446">
    <property type="entry name" value="N-ACETYLGLUCOSAMINE-1-PHOSPHODIESTER ALPHA-N-ACETYLGLUCOSAMINIDASE"/>
    <property type="match status" value="1"/>
</dbReference>
<dbReference type="InterPro" id="IPR018711">
    <property type="entry name" value="NAGPA"/>
</dbReference>
<keyword evidence="2" id="KW-0378">Hydrolase</keyword>
<reference evidence="2" key="1">
    <citation type="submission" date="2020-10" db="EMBL/GenBank/DDBJ databases">
        <authorList>
            <person name="Gilroy R."/>
        </authorList>
    </citation>
    <scope>NUCLEOTIDE SEQUENCE</scope>
    <source>
        <strain evidence="2">B1-20833</strain>
    </source>
</reference>
<dbReference type="EMBL" id="JADIMI010000066">
    <property type="protein sequence ID" value="MBO8452584.1"/>
    <property type="molecule type" value="Genomic_DNA"/>
</dbReference>
<feature type="domain" description="Phosphodiester glycosidase" evidence="1">
    <location>
        <begin position="113"/>
        <end position="295"/>
    </location>
</feature>
<feature type="non-terminal residue" evidence="2">
    <location>
        <position position="397"/>
    </location>
</feature>
<dbReference type="AlphaFoldDB" id="A0A9D9ES20"/>
<protein>
    <submittedName>
        <fullName evidence="2">Phosphodiester glycosidase family protein</fullName>
    </submittedName>
</protein>
<dbReference type="PANTHER" id="PTHR40446:SF2">
    <property type="entry name" value="N-ACETYLGLUCOSAMINE-1-PHOSPHODIESTER ALPHA-N-ACETYLGLUCOSAMINIDASE"/>
    <property type="match status" value="1"/>
</dbReference>
<evidence type="ECO:0000259" key="1">
    <source>
        <dbReference type="Pfam" id="PF09992"/>
    </source>
</evidence>
<accession>A0A9D9ES20</accession>
<name>A0A9D9ES20_9BACT</name>
<comment type="caution">
    <text evidence="2">The sequence shown here is derived from an EMBL/GenBank/DDBJ whole genome shotgun (WGS) entry which is preliminary data.</text>
</comment>
<reference evidence="2" key="2">
    <citation type="journal article" date="2021" name="PeerJ">
        <title>Extensive microbial diversity within the chicken gut microbiome revealed by metagenomics and culture.</title>
        <authorList>
            <person name="Gilroy R."/>
            <person name="Ravi A."/>
            <person name="Getino M."/>
            <person name="Pursley I."/>
            <person name="Horton D.L."/>
            <person name="Alikhan N.F."/>
            <person name="Baker D."/>
            <person name="Gharbi K."/>
            <person name="Hall N."/>
            <person name="Watson M."/>
            <person name="Adriaenssens E.M."/>
            <person name="Foster-Nyarko E."/>
            <person name="Jarju S."/>
            <person name="Secka A."/>
            <person name="Antonio M."/>
            <person name="Oren A."/>
            <person name="Chaudhuri R.R."/>
            <person name="La Ragione R."/>
            <person name="Hildebrand F."/>
            <person name="Pallen M.J."/>
        </authorList>
    </citation>
    <scope>NUCLEOTIDE SEQUENCE</scope>
    <source>
        <strain evidence="2">B1-20833</strain>
    </source>
</reference>
<dbReference type="Proteomes" id="UP000823661">
    <property type="component" value="Unassembled WGS sequence"/>
</dbReference>
<organism evidence="2 3">
    <name type="scientific">Candidatus Cryptobacteroides intestinavium</name>
    <dbReference type="NCBI Taxonomy" id="2840766"/>
    <lineage>
        <taxon>Bacteria</taxon>
        <taxon>Pseudomonadati</taxon>
        <taxon>Bacteroidota</taxon>
        <taxon>Bacteroidia</taxon>
        <taxon>Bacteroidales</taxon>
        <taxon>Candidatus Cryptobacteroides</taxon>
    </lineage>
</organism>
<gene>
    <name evidence="2" type="ORF">IAC06_06845</name>
</gene>
<dbReference type="Pfam" id="PF09992">
    <property type="entry name" value="NAGPA"/>
    <property type="match status" value="1"/>
</dbReference>
<proteinExistence type="predicted"/>
<keyword evidence="2" id="KW-0326">Glycosidase</keyword>
<evidence type="ECO:0000313" key="3">
    <source>
        <dbReference type="Proteomes" id="UP000823661"/>
    </source>
</evidence>
<evidence type="ECO:0000313" key="2">
    <source>
        <dbReference type="EMBL" id="MBO8452584.1"/>
    </source>
</evidence>
<dbReference type="Gene3D" id="2.160.20.110">
    <property type="match status" value="1"/>
</dbReference>
<dbReference type="GO" id="GO:0016798">
    <property type="term" value="F:hydrolase activity, acting on glycosyl bonds"/>
    <property type="evidence" value="ECO:0007669"/>
    <property type="project" value="UniProtKB-KW"/>
</dbReference>